<gene>
    <name evidence="2" type="ORF">D5H75_01380</name>
</gene>
<feature type="region of interest" description="Disordered" evidence="1">
    <location>
        <begin position="58"/>
        <end position="93"/>
    </location>
</feature>
<organism evidence="2 3">
    <name type="scientific">Bailinhaonella thermotolerans</name>
    <dbReference type="NCBI Taxonomy" id="1070861"/>
    <lineage>
        <taxon>Bacteria</taxon>
        <taxon>Bacillati</taxon>
        <taxon>Actinomycetota</taxon>
        <taxon>Actinomycetes</taxon>
        <taxon>Streptosporangiales</taxon>
        <taxon>Streptosporangiaceae</taxon>
        <taxon>Bailinhaonella</taxon>
    </lineage>
</organism>
<feature type="region of interest" description="Disordered" evidence="1">
    <location>
        <begin position="1"/>
        <end position="42"/>
    </location>
</feature>
<dbReference type="AlphaFoldDB" id="A0A3A4BDL8"/>
<dbReference type="EMBL" id="QZEY01000001">
    <property type="protein sequence ID" value="RJL36186.1"/>
    <property type="molecule type" value="Genomic_DNA"/>
</dbReference>
<protein>
    <submittedName>
        <fullName evidence="2">Uncharacterized protein</fullName>
    </submittedName>
</protein>
<name>A0A3A4BDL8_9ACTN</name>
<reference evidence="2 3" key="1">
    <citation type="submission" date="2018-09" db="EMBL/GenBank/DDBJ databases">
        <title>YIM 75507 draft genome.</title>
        <authorList>
            <person name="Tang S."/>
            <person name="Feng Y."/>
        </authorList>
    </citation>
    <scope>NUCLEOTIDE SEQUENCE [LARGE SCALE GENOMIC DNA]</scope>
    <source>
        <strain evidence="2 3">YIM 75507</strain>
    </source>
</reference>
<evidence type="ECO:0000256" key="1">
    <source>
        <dbReference type="SAM" id="MobiDB-lite"/>
    </source>
</evidence>
<accession>A0A3A4BDL8</accession>
<sequence length="93" mass="9212">MVGLGPASLAHADAPDRAGIVTADPTESPQPTRDNGDGGGKHGLWGLLGLLGLLGLMGRKKGQHQGGGTTYGPGTPGYGSTRDGGVNDPRNPG</sequence>
<dbReference type="Proteomes" id="UP000265768">
    <property type="component" value="Unassembled WGS sequence"/>
</dbReference>
<proteinExistence type="predicted"/>
<evidence type="ECO:0000313" key="2">
    <source>
        <dbReference type="EMBL" id="RJL36186.1"/>
    </source>
</evidence>
<feature type="compositionally biased region" description="Gly residues" evidence="1">
    <location>
        <begin position="64"/>
        <end position="77"/>
    </location>
</feature>
<keyword evidence="3" id="KW-1185">Reference proteome</keyword>
<comment type="caution">
    <text evidence="2">The sequence shown here is derived from an EMBL/GenBank/DDBJ whole genome shotgun (WGS) entry which is preliminary data.</text>
</comment>
<evidence type="ECO:0000313" key="3">
    <source>
        <dbReference type="Proteomes" id="UP000265768"/>
    </source>
</evidence>